<reference evidence="2" key="1">
    <citation type="submission" date="2022-10" db="EMBL/GenBank/DDBJ databases">
        <title>Genome assembly of Pristionchus species.</title>
        <authorList>
            <person name="Yoshida K."/>
            <person name="Sommer R.J."/>
        </authorList>
    </citation>
    <scope>NUCLEOTIDE SEQUENCE [LARGE SCALE GENOMIC DNA]</scope>
    <source>
        <strain evidence="2">RS5460</strain>
    </source>
</reference>
<dbReference type="AlphaFoldDB" id="A0AAN4Z7G6"/>
<organism evidence="1 2">
    <name type="scientific">Pristionchus mayeri</name>
    <dbReference type="NCBI Taxonomy" id="1317129"/>
    <lineage>
        <taxon>Eukaryota</taxon>
        <taxon>Metazoa</taxon>
        <taxon>Ecdysozoa</taxon>
        <taxon>Nematoda</taxon>
        <taxon>Chromadorea</taxon>
        <taxon>Rhabditida</taxon>
        <taxon>Rhabditina</taxon>
        <taxon>Diplogasteromorpha</taxon>
        <taxon>Diplogasteroidea</taxon>
        <taxon>Neodiplogasteridae</taxon>
        <taxon>Pristionchus</taxon>
    </lineage>
</organism>
<dbReference type="SUPFAM" id="SSF48371">
    <property type="entry name" value="ARM repeat"/>
    <property type="match status" value="1"/>
</dbReference>
<accession>A0AAN4Z7G6</accession>
<sequence length="188" mass="21648">MMRDKWEFSTCEFKKTIVAIGREACFDHIIRISSDYYRDNDWKKRAAALIILAGIGEEYGEPEKLSRILEIGEVGLQDTKKQVRKAAWGLLNKLKKFRKAIDIFEKFLKEDFSLPVNGLRELCSVVKTSSNNVLAVYYEKLISLLKSVLLEKSDPSDSQQFVRYDSLDIAARLGLACKKKFTNDWPEV</sequence>
<dbReference type="EMBL" id="BTRK01000001">
    <property type="protein sequence ID" value="GMR32620.1"/>
    <property type="molecule type" value="Genomic_DNA"/>
</dbReference>
<proteinExistence type="predicted"/>
<dbReference type="InterPro" id="IPR011989">
    <property type="entry name" value="ARM-like"/>
</dbReference>
<keyword evidence="2" id="KW-1185">Reference proteome</keyword>
<comment type="caution">
    <text evidence="1">The sequence shown here is derived from an EMBL/GenBank/DDBJ whole genome shotgun (WGS) entry which is preliminary data.</text>
</comment>
<protein>
    <recommendedName>
        <fullName evidence="3">HEAT domain-containing protein</fullName>
    </recommendedName>
</protein>
<name>A0AAN4Z7G6_9BILA</name>
<dbReference type="Gene3D" id="1.25.10.10">
    <property type="entry name" value="Leucine-rich Repeat Variant"/>
    <property type="match status" value="1"/>
</dbReference>
<evidence type="ECO:0000313" key="1">
    <source>
        <dbReference type="EMBL" id="GMR32620.1"/>
    </source>
</evidence>
<gene>
    <name evidence="1" type="ORF">PMAYCL1PPCAC_02815</name>
</gene>
<feature type="non-terminal residue" evidence="1">
    <location>
        <position position="188"/>
    </location>
</feature>
<dbReference type="InterPro" id="IPR016024">
    <property type="entry name" value="ARM-type_fold"/>
</dbReference>
<evidence type="ECO:0008006" key="3">
    <source>
        <dbReference type="Google" id="ProtNLM"/>
    </source>
</evidence>
<evidence type="ECO:0000313" key="2">
    <source>
        <dbReference type="Proteomes" id="UP001328107"/>
    </source>
</evidence>
<dbReference type="Proteomes" id="UP001328107">
    <property type="component" value="Unassembled WGS sequence"/>
</dbReference>